<dbReference type="PATRIC" id="fig|1616.3.peg.1042"/>
<keyword evidence="3" id="KW-1185">Reference proteome</keyword>
<sequence length="249" mass="28369">MESTQVVLNNLLFEQAHQQGVLQLVMLQQINSFGIKNAELRREYFNDIKVETPAIANYAKEQKMTLFYSVPEDLFKAGKLNPTLNEYFQEAKELGVQYLKFNIGAFEGWHVDDIHQIQNLLSMGMAVNIENNQTQQAGRIEVIDKFMQATEKAGVNIGYVYDLGNWRYVGQDEIEAAEQLASYVRYIHVKDGFGTHPNATTVTLGHGEIDWQKVLQILPKKIPVALEYPTNSSDEIEEGIELLDRWGAK</sequence>
<comment type="caution">
    <text evidence="2">The sequence shown here is derived from an EMBL/GenBank/DDBJ whole genome shotgun (WGS) entry which is preliminary data.</text>
</comment>
<evidence type="ECO:0000313" key="3">
    <source>
        <dbReference type="Proteomes" id="UP000051655"/>
    </source>
</evidence>
<dbReference type="AlphaFoldDB" id="A0A0R2JC62"/>
<dbReference type="OrthoDB" id="2237247at2"/>
<dbReference type="SUPFAM" id="SSF51658">
    <property type="entry name" value="Xylose isomerase-like"/>
    <property type="match status" value="1"/>
</dbReference>
<reference evidence="2 3" key="1">
    <citation type="journal article" date="2015" name="Genome Announc.">
        <title>Expanding the biotechnology potential of lactobacilli through comparative genomics of 213 strains and associated genera.</title>
        <authorList>
            <person name="Sun Z."/>
            <person name="Harris H.M."/>
            <person name="McCann A."/>
            <person name="Guo C."/>
            <person name="Argimon S."/>
            <person name="Zhang W."/>
            <person name="Yang X."/>
            <person name="Jeffery I.B."/>
            <person name="Cooney J.C."/>
            <person name="Kagawa T.F."/>
            <person name="Liu W."/>
            <person name="Song Y."/>
            <person name="Salvetti E."/>
            <person name="Wrobel A."/>
            <person name="Rasinkangas P."/>
            <person name="Parkhill J."/>
            <person name="Rea M.C."/>
            <person name="O'Sullivan O."/>
            <person name="Ritari J."/>
            <person name="Douillard F.P."/>
            <person name="Paul Ross R."/>
            <person name="Yang R."/>
            <person name="Briner A.E."/>
            <person name="Felis G.E."/>
            <person name="de Vos W.M."/>
            <person name="Barrangou R."/>
            <person name="Klaenhammer T.R."/>
            <person name="Caufield P.W."/>
            <person name="Cui Y."/>
            <person name="Zhang H."/>
            <person name="O'Toole P.W."/>
        </authorList>
    </citation>
    <scope>NUCLEOTIDE SEQUENCE [LARGE SCALE GENOMIC DNA]</scope>
    <source>
        <strain evidence="2 3">DSM 20593</strain>
    </source>
</reference>
<evidence type="ECO:0000313" key="2">
    <source>
        <dbReference type="EMBL" id="KRN74899.1"/>
    </source>
</evidence>
<accession>A0A0R2JC62</accession>
<organism evidence="2 3">
    <name type="scientific">Weissella kandleri</name>
    <dbReference type="NCBI Taxonomy" id="1616"/>
    <lineage>
        <taxon>Bacteria</taxon>
        <taxon>Bacillati</taxon>
        <taxon>Bacillota</taxon>
        <taxon>Bacilli</taxon>
        <taxon>Lactobacillales</taxon>
        <taxon>Lactobacillaceae</taxon>
        <taxon>Weissella</taxon>
    </lineage>
</organism>
<dbReference type="STRING" id="1616.IV73_GL001022"/>
<dbReference type="InterPro" id="IPR036237">
    <property type="entry name" value="Xyl_isomerase-like_sf"/>
</dbReference>
<proteinExistence type="predicted"/>
<feature type="domain" description="Xylose isomerase-like TIM barrel" evidence="1">
    <location>
        <begin position="123"/>
        <end position="245"/>
    </location>
</feature>
<evidence type="ECO:0000259" key="1">
    <source>
        <dbReference type="Pfam" id="PF01261"/>
    </source>
</evidence>
<dbReference type="EMBL" id="JQBP01000004">
    <property type="protein sequence ID" value="KRN74899.1"/>
    <property type="molecule type" value="Genomic_DNA"/>
</dbReference>
<dbReference type="RefSeq" id="WP_057755642.1">
    <property type="nucleotide sequence ID" value="NZ_JQBP01000004.1"/>
</dbReference>
<name>A0A0R2JC62_9LACO</name>
<dbReference type="Gene3D" id="3.20.20.150">
    <property type="entry name" value="Divalent-metal-dependent TIM barrel enzymes"/>
    <property type="match status" value="1"/>
</dbReference>
<gene>
    <name evidence="2" type="ORF">IV73_GL001022</name>
</gene>
<protein>
    <submittedName>
        <fullName evidence="2">Epimerase</fullName>
    </submittedName>
</protein>
<dbReference type="Pfam" id="PF01261">
    <property type="entry name" value="AP_endonuc_2"/>
    <property type="match status" value="1"/>
</dbReference>
<dbReference type="Proteomes" id="UP000051655">
    <property type="component" value="Unassembled WGS sequence"/>
</dbReference>
<dbReference type="InterPro" id="IPR013022">
    <property type="entry name" value="Xyl_isomerase-like_TIM-brl"/>
</dbReference>